<dbReference type="InterPro" id="IPR000380">
    <property type="entry name" value="Topo_IA"/>
</dbReference>
<dbReference type="Gene3D" id="1.10.290.10">
    <property type="entry name" value="Topoisomerase I, domain 4"/>
    <property type="match status" value="1"/>
</dbReference>
<evidence type="ECO:0000256" key="2">
    <source>
        <dbReference type="ARBA" id="ARBA00009446"/>
    </source>
</evidence>
<dbReference type="Gene3D" id="1.10.460.10">
    <property type="entry name" value="Topoisomerase I, domain 2"/>
    <property type="match status" value="1"/>
</dbReference>
<accession>A0A9E8HL50</accession>
<dbReference type="GO" id="GO:0043597">
    <property type="term" value="C:cytoplasmic replication fork"/>
    <property type="evidence" value="ECO:0007669"/>
    <property type="project" value="TreeGrafter"/>
</dbReference>
<dbReference type="SMART" id="SM00437">
    <property type="entry name" value="TOP1Ac"/>
    <property type="match status" value="1"/>
</dbReference>
<dbReference type="InterPro" id="IPR003602">
    <property type="entry name" value="Topo_IA_DNA-bd_dom"/>
</dbReference>
<dbReference type="PANTHER" id="PTHR11390">
    <property type="entry name" value="PROKARYOTIC DNA TOPOISOMERASE"/>
    <property type="match status" value="1"/>
</dbReference>
<dbReference type="Pfam" id="PF01751">
    <property type="entry name" value="Toprim"/>
    <property type="match status" value="1"/>
</dbReference>
<feature type="binding site" evidence="8">
    <location>
        <position position="103"/>
    </location>
    <ligand>
        <name>Mg(2+)</name>
        <dbReference type="ChEBI" id="CHEBI:18420"/>
        <label>1</label>
        <note>catalytic</note>
    </ligand>
</feature>
<feature type="region of interest" description="Interaction with DNA" evidence="8">
    <location>
        <begin position="194"/>
        <end position="199"/>
    </location>
</feature>
<dbReference type="PROSITE" id="PS52039">
    <property type="entry name" value="TOPO_IA_2"/>
    <property type="match status" value="1"/>
</dbReference>
<feature type="binding site" evidence="8">
    <location>
        <position position="105"/>
    </location>
    <ligand>
        <name>Mg(2+)</name>
        <dbReference type="ChEBI" id="CHEBI:18420"/>
        <label>2</label>
    </ligand>
</feature>
<dbReference type="GO" id="GO:0006281">
    <property type="term" value="P:DNA repair"/>
    <property type="evidence" value="ECO:0007669"/>
    <property type="project" value="TreeGrafter"/>
</dbReference>
<dbReference type="Gene3D" id="2.70.20.10">
    <property type="entry name" value="Topoisomerase I, domain 3"/>
    <property type="match status" value="1"/>
</dbReference>
<feature type="domain" description="Toprim" evidence="10">
    <location>
        <begin position="1"/>
        <end position="134"/>
    </location>
</feature>
<keyword evidence="13" id="KW-1185">Reference proteome</keyword>
<dbReference type="SMART" id="SM00436">
    <property type="entry name" value="TOP1Bc"/>
    <property type="match status" value="1"/>
</dbReference>
<evidence type="ECO:0000256" key="6">
    <source>
        <dbReference type="ARBA" id="ARBA00023125"/>
    </source>
</evidence>
<dbReference type="InterPro" id="IPR006171">
    <property type="entry name" value="TOPRIM_dom"/>
</dbReference>
<dbReference type="GO" id="GO:0003677">
    <property type="term" value="F:DNA binding"/>
    <property type="evidence" value="ECO:0007669"/>
    <property type="project" value="UniProtKB-KW"/>
</dbReference>
<keyword evidence="3 8" id="KW-0479">Metal-binding</keyword>
<dbReference type="HAMAP" id="MF_00953">
    <property type="entry name" value="Topoisom_3_prok"/>
    <property type="match status" value="1"/>
</dbReference>
<feature type="active site" description="O-(5'-phospho-DNA)-tyrosine intermediate" evidence="8">
    <location>
        <position position="328"/>
    </location>
</feature>
<dbReference type="PROSITE" id="PS50880">
    <property type="entry name" value="TOPRIM"/>
    <property type="match status" value="1"/>
</dbReference>
<dbReference type="CDD" id="cd03362">
    <property type="entry name" value="TOPRIM_TopoIA_TopoIII"/>
    <property type="match status" value="1"/>
</dbReference>
<dbReference type="InterPro" id="IPR023405">
    <property type="entry name" value="Topo_IA_core_domain"/>
</dbReference>
<evidence type="ECO:0000313" key="12">
    <source>
        <dbReference type="EMBL" id="UZW76330.1"/>
    </source>
</evidence>
<dbReference type="InterPro" id="IPR005738">
    <property type="entry name" value="TopoIII"/>
</dbReference>
<evidence type="ECO:0000256" key="8">
    <source>
        <dbReference type="HAMAP-Rule" id="MF_00953"/>
    </source>
</evidence>
<evidence type="ECO:0000256" key="7">
    <source>
        <dbReference type="ARBA" id="ARBA00023235"/>
    </source>
</evidence>
<keyword evidence="6 8" id="KW-0238">DNA-binding</keyword>
<comment type="caution">
    <text evidence="8">Lacks conserved residue(s) required for the propagation of feature annotation.</text>
</comment>
<dbReference type="AlphaFoldDB" id="A0A9E8HL50"/>
<dbReference type="GO" id="GO:0006310">
    <property type="term" value="P:DNA recombination"/>
    <property type="evidence" value="ECO:0007669"/>
    <property type="project" value="TreeGrafter"/>
</dbReference>
<feature type="site" description="Interaction with DNA" evidence="8">
    <location>
        <position position="330"/>
    </location>
</feature>
<feature type="domain" description="Topo IA-type catalytic" evidence="11">
    <location>
        <begin position="155"/>
        <end position="609"/>
    </location>
</feature>
<keyword evidence="7 8" id="KW-0413">Isomerase</keyword>
<keyword evidence="4 8" id="KW-0460">Magnesium</keyword>
<dbReference type="FunFam" id="3.40.50.140:FF:000004">
    <property type="entry name" value="DNA topoisomerase 3"/>
    <property type="match status" value="1"/>
</dbReference>
<evidence type="ECO:0000313" key="13">
    <source>
        <dbReference type="Proteomes" id="UP001164472"/>
    </source>
</evidence>
<dbReference type="InterPro" id="IPR034144">
    <property type="entry name" value="TOPRIM_TopoIII"/>
</dbReference>
<gene>
    <name evidence="8" type="primary">topB</name>
    <name evidence="12" type="ORF">NNL22_07025</name>
</gene>
<evidence type="ECO:0000256" key="4">
    <source>
        <dbReference type="ARBA" id="ARBA00022842"/>
    </source>
</evidence>
<comment type="function">
    <text evidence="8">Releases the supercoiling and torsional tension of DNA, which is introduced during the DNA replication and transcription, by transiently cleaving and rejoining one strand of the DNA duplex. Introduces a single-strand break via transesterification at a target site in duplex DNA. The scissile phosphodiester is attacked by the catalytic tyrosine of the enzyme, resulting in the formation of a DNA-(5'-phosphotyrosyl)-enzyme intermediate and the expulsion of a 3'-OH DNA strand. The free DNA strand then undergoes passage around the unbroken strand, thus removing DNA supercoils. Finally, in the religation step, the DNA 3'-OH attacks the covalent intermediate to expel the active-site tyrosine and restore the DNA phosphodiester backbone.</text>
</comment>
<protein>
    <recommendedName>
        <fullName evidence="8">DNA topoisomerase 3</fullName>
        <ecNumber evidence="8">5.6.2.1</ecNumber>
    </recommendedName>
    <alternativeName>
        <fullName evidence="8">DNA topoisomerase III</fullName>
    </alternativeName>
</protein>
<organism evidence="12 13">
    <name type="scientific">Alkalimarinus sediminis</name>
    <dbReference type="NCBI Taxonomy" id="1632866"/>
    <lineage>
        <taxon>Bacteria</taxon>
        <taxon>Pseudomonadati</taxon>
        <taxon>Pseudomonadota</taxon>
        <taxon>Gammaproteobacteria</taxon>
        <taxon>Alteromonadales</taxon>
        <taxon>Alteromonadaceae</taxon>
        <taxon>Alkalimarinus</taxon>
    </lineage>
</organism>
<dbReference type="InterPro" id="IPR003601">
    <property type="entry name" value="Topo_IA_2"/>
</dbReference>
<dbReference type="FunFam" id="1.10.290.10:FF:000004">
    <property type="entry name" value="DNA topoisomerase 3"/>
    <property type="match status" value="1"/>
</dbReference>
<dbReference type="KEGG" id="asem:NNL22_07025"/>
<name>A0A9E8HL50_9ALTE</name>
<dbReference type="InterPro" id="IPR013825">
    <property type="entry name" value="Topo_IA_cen_sub2"/>
</dbReference>
<dbReference type="InterPro" id="IPR023406">
    <property type="entry name" value="Topo_IA_AS"/>
</dbReference>
<feature type="binding site" evidence="8">
    <location>
        <position position="7"/>
    </location>
    <ligand>
        <name>Mg(2+)</name>
        <dbReference type="ChEBI" id="CHEBI:18420"/>
        <label>1</label>
        <note>catalytic</note>
    </ligand>
</feature>
<dbReference type="InterPro" id="IPR013497">
    <property type="entry name" value="Topo_IA_cen"/>
</dbReference>
<dbReference type="GO" id="GO:0003917">
    <property type="term" value="F:DNA topoisomerase type I (single strand cut, ATP-independent) activity"/>
    <property type="evidence" value="ECO:0007669"/>
    <property type="project" value="UniProtKB-UniRule"/>
</dbReference>
<dbReference type="GO" id="GO:0006265">
    <property type="term" value="P:DNA topological change"/>
    <property type="evidence" value="ECO:0007669"/>
    <property type="project" value="UniProtKB-UniRule"/>
</dbReference>
<dbReference type="InterPro" id="IPR013824">
    <property type="entry name" value="Topo_IA_cen_sub1"/>
</dbReference>
<dbReference type="NCBIfam" id="NF005829">
    <property type="entry name" value="PRK07726.1"/>
    <property type="match status" value="1"/>
</dbReference>
<evidence type="ECO:0000256" key="1">
    <source>
        <dbReference type="ARBA" id="ARBA00000213"/>
    </source>
</evidence>
<dbReference type="PANTHER" id="PTHR11390:SF21">
    <property type="entry name" value="DNA TOPOISOMERASE 3-ALPHA"/>
    <property type="match status" value="1"/>
</dbReference>
<feature type="site" description="Interaction with DNA" evidence="8">
    <location>
        <position position="170"/>
    </location>
</feature>
<dbReference type="Proteomes" id="UP001164472">
    <property type="component" value="Chromosome"/>
</dbReference>
<evidence type="ECO:0000256" key="5">
    <source>
        <dbReference type="ARBA" id="ARBA00023029"/>
    </source>
</evidence>
<dbReference type="PROSITE" id="PS00396">
    <property type="entry name" value="TOPO_IA_1"/>
    <property type="match status" value="1"/>
</dbReference>
<sequence>MKLYIAEKPSLGRAIAAALPKPHQKHDGYIKVGGGDVVTWCIGHILEQSEPEAYDSVYKKWQLEHLPIVPSEWKLTPKPGTRKQFTAVKKLIKQAGTIIHCGDPDREGQLLVDEVINHVGVNSDVKQRVQRCLISDLNTSAVKQSLSLLKPNSDFSALSISALARSRADWLYGINMTRAYTLQGQKVGYKGVVSIGRVQTPLLGLVVRRDLELENFTPVNYYEVNAHIISATQPLFTAKWKPSDACLPYCDSEGRVLNKGLAENVIRRIHGQPATVKHVEHKKKKQGSPLPYNLSALQIDAAKRFGMSAKVVLDTCQSLYETHKIITYPRSDNRYLPSEHYHQASGVIEAISQNASLNTECEGANVALKSRVWDDKKVGAHHAIIPTSQHHKGVLSRAETQVYELIAIQYLMQFYPSWEYVDGVVELEIAGGSFITKARNTTAKGWKALLKEKVKTASGSGNNKQSSNSLPDVAVGQVLTCEKGELLDKQTQPPAPFNDASLLAAMTGISRFVTDPDIKKVLKETDGLGTEATRANIIELLFKRQFLKREGKTIRSTEIGRGLIASLPEIMTLPDMTAQWESSLDKISLKEQNYIDFMSPLQKSLLDLVGYASCNLPIGLKGLRHTKSNQFKSKRKSTKKAHKRAKPQKV</sequence>
<reference evidence="12" key="1">
    <citation type="submission" date="2022-07" db="EMBL/GenBank/DDBJ databases">
        <title>Alkalimarinus sp. nov., isolated from gut of a Alitta virens.</title>
        <authorList>
            <person name="Yang A.I."/>
            <person name="Shin N.-R."/>
        </authorList>
    </citation>
    <scope>NUCLEOTIDE SEQUENCE</scope>
    <source>
        <strain evidence="12">FA028</strain>
    </source>
</reference>
<evidence type="ECO:0000259" key="11">
    <source>
        <dbReference type="PROSITE" id="PS52039"/>
    </source>
</evidence>
<dbReference type="EMBL" id="CP101527">
    <property type="protein sequence ID" value="UZW76330.1"/>
    <property type="molecule type" value="Genomic_DNA"/>
</dbReference>
<feature type="region of interest" description="Disordered" evidence="9">
    <location>
        <begin position="627"/>
        <end position="650"/>
    </location>
</feature>
<dbReference type="GO" id="GO:0000287">
    <property type="term" value="F:magnesium ion binding"/>
    <property type="evidence" value="ECO:0007669"/>
    <property type="project" value="UniProtKB-UniRule"/>
</dbReference>
<feature type="site" description="Interaction with DNA" evidence="8">
    <location>
        <position position="61"/>
    </location>
</feature>
<proteinExistence type="inferred from homology"/>
<dbReference type="EC" id="5.6.2.1" evidence="8"/>
<comment type="similarity">
    <text evidence="2 8">Belongs to the type IA topoisomerase family.</text>
</comment>
<comment type="cofactor">
    <cofactor evidence="8">
        <name>Mg(2+)</name>
        <dbReference type="ChEBI" id="CHEBI:18420"/>
    </cofactor>
    <text evidence="8">Binds two Mg(2+) per subunit.</text>
</comment>
<dbReference type="RefSeq" id="WP_251812034.1">
    <property type="nucleotide sequence ID" value="NZ_CP101527.1"/>
</dbReference>
<feature type="site" description="Interaction with DNA" evidence="8">
    <location>
        <position position="178"/>
    </location>
</feature>
<dbReference type="PRINTS" id="PR00417">
    <property type="entry name" value="PRTPISMRASEI"/>
</dbReference>
<evidence type="ECO:0000259" key="10">
    <source>
        <dbReference type="PROSITE" id="PS50880"/>
    </source>
</evidence>
<dbReference type="NCBIfam" id="TIGR01056">
    <property type="entry name" value="topB"/>
    <property type="match status" value="1"/>
</dbReference>
<evidence type="ECO:0000256" key="3">
    <source>
        <dbReference type="ARBA" id="ARBA00022723"/>
    </source>
</evidence>
<evidence type="ECO:0000256" key="9">
    <source>
        <dbReference type="SAM" id="MobiDB-lite"/>
    </source>
</evidence>
<dbReference type="Pfam" id="PF01131">
    <property type="entry name" value="Topoisom_bac"/>
    <property type="match status" value="1"/>
</dbReference>
<dbReference type="InterPro" id="IPR013826">
    <property type="entry name" value="Topo_IA_cen_sub3"/>
</dbReference>
<dbReference type="Gene3D" id="3.40.50.140">
    <property type="match status" value="1"/>
</dbReference>
<dbReference type="CDD" id="cd00186">
    <property type="entry name" value="TOP1Ac"/>
    <property type="match status" value="1"/>
</dbReference>
<comment type="catalytic activity">
    <reaction evidence="1 8">
        <text>ATP-independent breakage of single-stranded DNA, followed by passage and rejoining.</text>
        <dbReference type="EC" id="5.6.2.1"/>
    </reaction>
</comment>
<dbReference type="SUPFAM" id="SSF56712">
    <property type="entry name" value="Prokaryotic type I DNA topoisomerase"/>
    <property type="match status" value="1"/>
</dbReference>
<keyword evidence="5 8" id="KW-0799">Topoisomerase</keyword>
<dbReference type="SMART" id="SM00493">
    <property type="entry name" value="TOPRIM"/>
    <property type="match status" value="1"/>
</dbReference>
<feature type="binding site" evidence="8">
    <location>
        <position position="103"/>
    </location>
    <ligand>
        <name>Mg(2+)</name>
        <dbReference type="ChEBI" id="CHEBI:18420"/>
        <label>2</label>
    </ligand>
</feature>